<evidence type="ECO:0008006" key="3">
    <source>
        <dbReference type="Google" id="ProtNLM"/>
    </source>
</evidence>
<dbReference type="RefSeq" id="WP_181751581.1">
    <property type="nucleotide sequence ID" value="NZ_JACEIQ010000006.1"/>
</dbReference>
<protein>
    <recommendedName>
        <fullName evidence="3">DUF1186 domain-containing protein</fullName>
    </recommendedName>
</protein>
<evidence type="ECO:0000313" key="1">
    <source>
        <dbReference type="EMBL" id="MBA4494344.1"/>
    </source>
</evidence>
<dbReference type="Proteomes" id="UP000535491">
    <property type="component" value="Unassembled WGS sequence"/>
</dbReference>
<comment type="caution">
    <text evidence="1">The sequence shown here is derived from an EMBL/GenBank/DDBJ whole genome shotgun (WGS) entry which is preliminary data.</text>
</comment>
<proteinExistence type="predicted"/>
<sequence>MLQVTRDLIQLVHSGEKKFHKIDFSLSFIGNYGEVEDAEALLDLYLEKPDGMYGIELLEVIQQIGNLHTAQRLFKHAVEGKRVRRGYYGNIFNCLAYLGYKPVESILYHLLEQEDELDVDQCLALLHFPCTGYEKRIRRKILQYKDKNLFPEFLPILACRVPDPDLPDILYEWGTKWASPDCNGGLILGLSLYGEQERERFKKILWDRRWEAHGRSTGSIYWTILGMQYLGMTFDELYEDIRKAQETGCNPEDLDYRVWVLEELLEFRITTATPPPLRFVQPFLETYEDLYDMFFDYSNDHYEHSIIEWVDRNVEDKEYLDFRGLKKLLLSRMEQEFWKKYLR</sequence>
<evidence type="ECO:0000313" key="2">
    <source>
        <dbReference type="Proteomes" id="UP000535491"/>
    </source>
</evidence>
<name>A0A7W2A8M5_9BACL</name>
<organism evidence="1 2">
    <name type="scientific">Paenactinomyces guangxiensis</name>
    <dbReference type="NCBI Taxonomy" id="1490290"/>
    <lineage>
        <taxon>Bacteria</taxon>
        <taxon>Bacillati</taxon>
        <taxon>Bacillota</taxon>
        <taxon>Bacilli</taxon>
        <taxon>Bacillales</taxon>
        <taxon>Thermoactinomycetaceae</taxon>
        <taxon>Paenactinomyces</taxon>
    </lineage>
</organism>
<reference evidence="1 2" key="1">
    <citation type="submission" date="2020-07" db="EMBL/GenBank/DDBJ databases">
        <authorList>
            <person name="Feng H."/>
        </authorList>
    </citation>
    <scope>NUCLEOTIDE SEQUENCE [LARGE SCALE GENOMIC DNA]</scope>
    <source>
        <strain evidence="2">s-10</strain>
    </source>
</reference>
<accession>A0A7W2A8M5</accession>
<dbReference type="EMBL" id="JACEIQ010000006">
    <property type="protein sequence ID" value="MBA4494344.1"/>
    <property type="molecule type" value="Genomic_DNA"/>
</dbReference>
<dbReference type="AlphaFoldDB" id="A0A7W2A8M5"/>
<keyword evidence="2" id="KW-1185">Reference proteome</keyword>
<gene>
    <name evidence="1" type="ORF">H1191_08500</name>
</gene>